<dbReference type="InterPro" id="IPR013083">
    <property type="entry name" value="Znf_RING/FYVE/PHD"/>
</dbReference>
<sequence>MSHRSDQQSADNPNLAAQSTDMEYIPITNTYWPEFVKAVMTHPLQEPPIHLNYPICKDPMTLSHDTESPHKAWIQPCDHMVGLSCLEKRWFGPEGFLRGFFSLDPTSAIKCPVCATKAPRHPVCGHLAMDMHAPIKRADFTNVPPILSKGGLVNPVCLMLS</sequence>
<comment type="caution">
    <text evidence="1">The sequence shown here is derived from an EMBL/GenBank/DDBJ whole genome shotgun (WGS) entry which is preliminary data.</text>
</comment>
<proteinExistence type="predicted"/>
<dbReference type="EMBL" id="JAADJG010000050">
    <property type="protein sequence ID" value="KAF4456635.1"/>
    <property type="molecule type" value="Genomic_DNA"/>
</dbReference>
<dbReference type="OrthoDB" id="8062037at2759"/>
<dbReference type="AlphaFoldDB" id="A0A8H4KV04"/>
<gene>
    <name evidence="1" type="ORF">F53441_1293</name>
</gene>
<evidence type="ECO:0000313" key="2">
    <source>
        <dbReference type="Proteomes" id="UP000605986"/>
    </source>
</evidence>
<reference evidence="1" key="1">
    <citation type="submission" date="2020-01" db="EMBL/GenBank/DDBJ databases">
        <title>Identification and distribution of gene clusters putatively required for synthesis of sphingolipid metabolism inhibitors in phylogenetically diverse species of the filamentous fungus Fusarium.</title>
        <authorList>
            <person name="Kim H.-S."/>
            <person name="Busman M."/>
            <person name="Brown D.W."/>
            <person name="Divon H."/>
            <person name="Uhlig S."/>
            <person name="Proctor R.H."/>
        </authorList>
    </citation>
    <scope>NUCLEOTIDE SEQUENCE</scope>
    <source>
        <strain evidence="1">NRRL 53441</strain>
    </source>
</reference>
<accession>A0A8H4KV04</accession>
<evidence type="ECO:0008006" key="3">
    <source>
        <dbReference type="Google" id="ProtNLM"/>
    </source>
</evidence>
<dbReference type="Proteomes" id="UP000605986">
    <property type="component" value="Unassembled WGS sequence"/>
</dbReference>
<dbReference type="Gene3D" id="3.30.40.10">
    <property type="entry name" value="Zinc/RING finger domain, C3HC4 (zinc finger)"/>
    <property type="match status" value="1"/>
</dbReference>
<name>A0A8H4KV04_9HYPO</name>
<evidence type="ECO:0000313" key="1">
    <source>
        <dbReference type="EMBL" id="KAF4456635.1"/>
    </source>
</evidence>
<protein>
    <recommendedName>
        <fullName evidence="3">RING-type domain-containing protein</fullName>
    </recommendedName>
</protein>
<keyword evidence="2" id="KW-1185">Reference proteome</keyword>
<organism evidence="1 2">
    <name type="scientific">Fusarium austroafricanum</name>
    <dbReference type="NCBI Taxonomy" id="2364996"/>
    <lineage>
        <taxon>Eukaryota</taxon>
        <taxon>Fungi</taxon>
        <taxon>Dikarya</taxon>
        <taxon>Ascomycota</taxon>
        <taxon>Pezizomycotina</taxon>
        <taxon>Sordariomycetes</taxon>
        <taxon>Hypocreomycetidae</taxon>
        <taxon>Hypocreales</taxon>
        <taxon>Nectriaceae</taxon>
        <taxon>Fusarium</taxon>
        <taxon>Fusarium concolor species complex</taxon>
    </lineage>
</organism>